<reference evidence="1 2" key="1">
    <citation type="journal article" date="2016" name="Nat. Commun.">
        <title>Thousands of microbial genomes shed light on interconnected biogeochemical processes in an aquifer system.</title>
        <authorList>
            <person name="Anantharaman K."/>
            <person name="Brown C.T."/>
            <person name="Hug L.A."/>
            <person name="Sharon I."/>
            <person name="Castelle C.J."/>
            <person name="Probst A.J."/>
            <person name="Thomas B.C."/>
            <person name="Singh A."/>
            <person name="Wilkins M.J."/>
            <person name="Karaoz U."/>
            <person name="Brodie E.L."/>
            <person name="Williams K.H."/>
            <person name="Hubbard S.S."/>
            <person name="Banfield J.F."/>
        </authorList>
    </citation>
    <scope>NUCLEOTIDE SEQUENCE [LARGE SCALE GENOMIC DNA]</scope>
</reference>
<dbReference type="EMBL" id="MFLW01000028">
    <property type="protein sequence ID" value="OGG77924.1"/>
    <property type="molecule type" value="Genomic_DNA"/>
</dbReference>
<evidence type="ECO:0000313" key="2">
    <source>
        <dbReference type="Proteomes" id="UP000178811"/>
    </source>
</evidence>
<dbReference type="GO" id="GO:0016787">
    <property type="term" value="F:hydrolase activity"/>
    <property type="evidence" value="ECO:0007669"/>
    <property type="project" value="InterPro"/>
</dbReference>
<dbReference type="AlphaFoldDB" id="A0A1F6EWD3"/>
<dbReference type="PANTHER" id="PTHR15394">
    <property type="entry name" value="SERINE HYDROLASE RBBP9"/>
    <property type="match status" value="1"/>
</dbReference>
<dbReference type="InterPro" id="IPR010662">
    <property type="entry name" value="RBBP9/YdeN"/>
</dbReference>
<accession>A0A1F6EWD3</accession>
<evidence type="ECO:0008006" key="3">
    <source>
        <dbReference type="Google" id="ProtNLM"/>
    </source>
</evidence>
<dbReference type="PANTHER" id="PTHR15394:SF3">
    <property type="entry name" value="SERINE HYDROLASE RBBP9"/>
    <property type="match status" value="1"/>
</dbReference>
<evidence type="ECO:0000313" key="1">
    <source>
        <dbReference type="EMBL" id="OGG77924.1"/>
    </source>
</evidence>
<protein>
    <recommendedName>
        <fullName evidence="3">Alpha/beta hydrolase</fullName>
    </recommendedName>
</protein>
<dbReference type="Proteomes" id="UP000178811">
    <property type="component" value="Unassembled WGS sequence"/>
</dbReference>
<proteinExistence type="predicted"/>
<dbReference type="Gene3D" id="3.40.50.1820">
    <property type="entry name" value="alpha/beta hydrolase"/>
    <property type="match status" value="1"/>
</dbReference>
<gene>
    <name evidence="1" type="ORF">A3A36_02530</name>
</gene>
<sequence length="190" mass="21734">MKDAILLHGSSDTPNHFWLPSIKKFLEGKGYSVWTPQLPFPEAPDIKNQLPFVLNNVTFNNETIIIGHSSSCPLILSILENINIKINKAILVAGYARPLDKMEDDSLRKLEKDAEPILQETYNWEKIKNNVKDIIFINSENDPWGCNDKEGKYMQEHLGGKLIVNREGHMGSEKFNQPYKNFPLLEQLLS</sequence>
<name>A0A1F6EWD3_9BACT</name>
<dbReference type="InterPro" id="IPR029058">
    <property type="entry name" value="AB_hydrolase_fold"/>
</dbReference>
<dbReference type="SUPFAM" id="SSF53474">
    <property type="entry name" value="alpha/beta-Hydrolases"/>
    <property type="match status" value="1"/>
</dbReference>
<dbReference type="Pfam" id="PF06821">
    <property type="entry name" value="Ser_hydrolase"/>
    <property type="match status" value="1"/>
</dbReference>
<comment type="caution">
    <text evidence="1">The sequence shown here is derived from an EMBL/GenBank/DDBJ whole genome shotgun (WGS) entry which is preliminary data.</text>
</comment>
<organism evidence="1 2">
    <name type="scientific">Candidatus Kaiserbacteria bacterium RIFCSPLOWO2_01_FULL_52_12b</name>
    <dbReference type="NCBI Taxonomy" id="1798509"/>
    <lineage>
        <taxon>Bacteria</taxon>
        <taxon>Candidatus Kaiseribacteriota</taxon>
    </lineage>
</organism>